<dbReference type="GO" id="GO:0052689">
    <property type="term" value="F:carboxylic ester hydrolase activity"/>
    <property type="evidence" value="ECO:0007669"/>
    <property type="project" value="TreeGrafter"/>
</dbReference>
<evidence type="ECO:0000313" key="4">
    <source>
        <dbReference type="Proteomes" id="UP000217784"/>
    </source>
</evidence>
<organism evidence="3 4">
    <name type="scientific">Methanobacterium bryantii</name>
    <dbReference type="NCBI Taxonomy" id="2161"/>
    <lineage>
        <taxon>Archaea</taxon>
        <taxon>Methanobacteriati</taxon>
        <taxon>Methanobacteriota</taxon>
        <taxon>Methanomada group</taxon>
        <taxon>Methanobacteria</taxon>
        <taxon>Methanobacteriales</taxon>
        <taxon>Methanobacteriaceae</taxon>
        <taxon>Methanobacterium</taxon>
    </lineage>
</organism>
<evidence type="ECO:0000259" key="2">
    <source>
        <dbReference type="Pfam" id="PF13026"/>
    </source>
</evidence>
<dbReference type="PANTHER" id="PTHR43265:SF1">
    <property type="entry name" value="ESTERASE ESTD"/>
    <property type="match status" value="1"/>
</dbReference>
<dbReference type="PANTHER" id="PTHR43265">
    <property type="entry name" value="ESTERASE ESTD"/>
    <property type="match status" value="1"/>
</dbReference>
<accession>A0A2A2H778</accession>
<name>A0A2A2H778_METBR</name>
<reference evidence="3 4" key="1">
    <citation type="journal article" date="2017" name="BMC Genomics">
        <title>Genomic analysis of methanogenic archaea reveals a shift towards energy conservation.</title>
        <authorList>
            <person name="Gilmore S.P."/>
            <person name="Henske J.K."/>
            <person name="Sexton J.A."/>
            <person name="Solomon K.V."/>
            <person name="Seppala S."/>
            <person name="Yoo J.I."/>
            <person name="Huyett L.M."/>
            <person name="Pressman A."/>
            <person name="Cogan J.Z."/>
            <person name="Kivenson V."/>
            <person name="Peng X."/>
            <person name="Tan Y."/>
            <person name="Valentine D.L."/>
            <person name="O'Malley M.A."/>
        </authorList>
    </citation>
    <scope>NUCLEOTIDE SEQUENCE [LARGE SCALE GENOMIC DNA]</scope>
    <source>
        <strain evidence="3 4">M.o.H.</strain>
    </source>
</reference>
<dbReference type="Pfam" id="PF13026">
    <property type="entry name" value="DUF3887"/>
    <property type="match status" value="1"/>
</dbReference>
<gene>
    <name evidence="3" type="ORF">ASJ80_09990</name>
</gene>
<dbReference type="OrthoDB" id="203477at2157"/>
<proteinExistence type="predicted"/>
<dbReference type="InterPro" id="IPR024981">
    <property type="entry name" value="DUF3887"/>
</dbReference>
<dbReference type="Gene3D" id="3.40.50.1820">
    <property type="entry name" value="alpha/beta hydrolase"/>
    <property type="match status" value="1"/>
</dbReference>
<dbReference type="EMBL" id="LMVM01000010">
    <property type="protein sequence ID" value="PAV05269.1"/>
    <property type="molecule type" value="Genomic_DNA"/>
</dbReference>
<dbReference type="SUPFAM" id="SSF53474">
    <property type="entry name" value="alpha/beta-Hydrolases"/>
    <property type="match status" value="1"/>
</dbReference>
<evidence type="ECO:0000259" key="1">
    <source>
        <dbReference type="Pfam" id="PF12146"/>
    </source>
</evidence>
<dbReference type="Gene3D" id="3.10.450.590">
    <property type="match status" value="1"/>
</dbReference>
<dbReference type="RefSeq" id="WP_069584785.1">
    <property type="nucleotide sequence ID" value="NZ_LMVM01000010.1"/>
</dbReference>
<protein>
    <recommendedName>
        <fullName evidence="5">Serine aminopeptidase S33 domain-containing protein</fullName>
    </recommendedName>
</protein>
<dbReference type="InterPro" id="IPR022742">
    <property type="entry name" value="Hydrolase_4"/>
</dbReference>
<feature type="domain" description="Serine aminopeptidase S33" evidence="1">
    <location>
        <begin position="171"/>
        <end position="390"/>
    </location>
</feature>
<feature type="domain" description="DUF3887" evidence="2">
    <location>
        <begin position="11"/>
        <end position="100"/>
    </location>
</feature>
<sequence>MNSFEDLIETAQNFIGLLLAGDFTSTASKFDDQMKIALNEAKLQETWINTIKEAGTLIQLNAPKTAEVESYRIVTIPCSFQRSIIEVQITFNKEGQISGLNFIPTNMEYHAPDYVEKSAFHEIDTTIGEGKWALPGTLTVPDGSGPFPGLVLVHGSGPNDRDETIGPNKIFKDIAWGLASKGIAVLRYDKRTFVHAKQLTPDLVDQMTAKEEVIDDALLAIDLMCKTEGIDPKRVFYLGHSLGATLAPRIAQQDNGLAGIIIMAGITRSIEETILDQFTYLYNLDGNMTEQQKAELDDLKEKVDKLKDPEFIENISRQDLPLAMPVDYWKDLHNHDTVAIVKTLSMPILVLQGGRDYQVLESEDFKGWKDALNHRENATLKVFPELNHLFIAGEGKSSPQEYMVEGHVEKEVINSLVEWIK</sequence>
<evidence type="ECO:0008006" key="5">
    <source>
        <dbReference type="Google" id="ProtNLM"/>
    </source>
</evidence>
<dbReference type="SMR" id="A0A2A2H778"/>
<dbReference type="InterPro" id="IPR053145">
    <property type="entry name" value="AB_hydrolase_Est10"/>
</dbReference>
<evidence type="ECO:0000313" key="3">
    <source>
        <dbReference type="EMBL" id="PAV05269.1"/>
    </source>
</evidence>
<dbReference type="InterPro" id="IPR029058">
    <property type="entry name" value="AB_hydrolase_fold"/>
</dbReference>
<comment type="caution">
    <text evidence="3">The sequence shown here is derived from an EMBL/GenBank/DDBJ whole genome shotgun (WGS) entry which is preliminary data.</text>
</comment>
<keyword evidence="4" id="KW-1185">Reference proteome</keyword>
<dbReference type="Proteomes" id="UP000217784">
    <property type="component" value="Unassembled WGS sequence"/>
</dbReference>
<dbReference type="Pfam" id="PF12146">
    <property type="entry name" value="Hydrolase_4"/>
    <property type="match status" value="1"/>
</dbReference>
<dbReference type="AlphaFoldDB" id="A0A2A2H778"/>